<dbReference type="Proteomes" id="UP000242310">
    <property type="component" value="Unassembled WGS sequence"/>
</dbReference>
<keyword evidence="7" id="KW-1185">Reference proteome</keyword>
<comment type="similarity">
    <text evidence="5">Belongs to the CsrA/RsmA family.</text>
</comment>
<dbReference type="Pfam" id="PF02599">
    <property type="entry name" value="CsrA"/>
    <property type="match status" value="1"/>
</dbReference>
<dbReference type="PANTHER" id="PTHR34984">
    <property type="entry name" value="CARBON STORAGE REGULATOR"/>
    <property type="match status" value="1"/>
</dbReference>
<dbReference type="GO" id="GO:0045947">
    <property type="term" value="P:negative regulation of translational initiation"/>
    <property type="evidence" value="ECO:0007669"/>
    <property type="project" value="UniProtKB-UniRule"/>
</dbReference>
<proteinExistence type="inferred from homology"/>
<organism evidence="6 7">
    <name type="scientific">Salsuginibacillus halophilus</name>
    <dbReference type="NCBI Taxonomy" id="517424"/>
    <lineage>
        <taxon>Bacteria</taxon>
        <taxon>Bacillati</taxon>
        <taxon>Bacillota</taxon>
        <taxon>Bacilli</taxon>
        <taxon>Bacillales</taxon>
        <taxon>Bacillaceae</taxon>
        <taxon>Salsuginibacillus</taxon>
    </lineage>
</organism>
<evidence type="ECO:0000256" key="4">
    <source>
        <dbReference type="ARBA" id="ARBA00022884"/>
    </source>
</evidence>
<dbReference type="GO" id="GO:0005829">
    <property type="term" value="C:cytosol"/>
    <property type="evidence" value="ECO:0007669"/>
    <property type="project" value="TreeGrafter"/>
</dbReference>
<evidence type="ECO:0000256" key="1">
    <source>
        <dbReference type="ARBA" id="ARBA00022490"/>
    </source>
</evidence>
<dbReference type="GO" id="GO:0006109">
    <property type="term" value="P:regulation of carbohydrate metabolic process"/>
    <property type="evidence" value="ECO:0007669"/>
    <property type="project" value="InterPro"/>
</dbReference>
<evidence type="ECO:0000313" key="7">
    <source>
        <dbReference type="Proteomes" id="UP000242310"/>
    </source>
</evidence>
<reference evidence="6 7" key="1">
    <citation type="submission" date="2018-03" db="EMBL/GenBank/DDBJ databases">
        <title>Genomic Encyclopedia of Type Strains, Phase III (KMG-III): the genomes of soil and plant-associated and newly described type strains.</title>
        <authorList>
            <person name="Whitman W."/>
        </authorList>
    </citation>
    <scope>NUCLEOTIDE SEQUENCE [LARGE SCALE GENOMIC DNA]</scope>
    <source>
        <strain evidence="6 7">CGMCC 1.07653</strain>
    </source>
</reference>
<dbReference type="OrthoDB" id="9809061at2"/>
<sequence>MLVLSRKTNEAIQIGEDIELKVIAIEGDQVKLGVHAPKHIDIHRKEVHLAIQEENSEAAASNVSLLEKLSKQFES</sequence>
<dbReference type="HAMAP" id="MF_00167">
    <property type="entry name" value="CsrA"/>
    <property type="match status" value="1"/>
</dbReference>
<dbReference type="FunFam" id="2.60.40.4380:FF:000002">
    <property type="entry name" value="Translational regulator CsrA"/>
    <property type="match status" value="1"/>
</dbReference>
<keyword evidence="5" id="KW-1005">Bacterial flagellum biogenesis</keyword>
<keyword evidence="1 5" id="KW-0963">Cytoplasm</keyword>
<dbReference type="AlphaFoldDB" id="A0A2P8HQT4"/>
<evidence type="ECO:0000256" key="2">
    <source>
        <dbReference type="ARBA" id="ARBA00022491"/>
    </source>
</evidence>
<dbReference type="InterPro" id="IPR036107">
    <property type="entry name" value="CsrA_sf"/>
</dbReference>
<dbReference type="InterPro" id="IPR003751">
    <property type="entry name" value="CsrA"/>
</dbReference>
<keyword evidence="4 5" id="KW-0694">RNA-binding</keyword>
<keyword evidence="3 5" id="KW-0810">Translation regulation</keyword>
<dbReference type="EMBL" id="PYAV01000004">
    <property type="protein sequence ID" value="PSL48575.1"/>
    <property type="molecule type" value="Genomic_DNA"/>
</dbReference>
<comment type="function">
    <text evidence="5">A translational regulator that binds mRNA to regulate translation initiation and/or mRNA stability. Usually binds in the 5'-UTR at or near the Shine-Dalgarno sequence preventing ribosome-binding, thus repressing translation. Its main target seems to be the major flagellin gene, while its function is anatagonized by FliW.</text>
</comment>
<gene>
    <name evidence="5" type="primary">csrA</name>
    <name evidence="6" type="ORF">B0H94_104176</name>
</gene>
<comment type="subcellular location">
    <subcellularLocation>
        <location evidence="5">Cytoplasm</location>
    </subcellularLocation>
</comment>
<dbReference type="SUPFAM" id="SSF117130">
    <property type="entry name" value="CsrA-like"/>
    <property type="match status" value="1"/>
</dbReference>
<evidence type="ECO:0000313" key="6">
    <source>
        <dbReference type="EMBL" id="PSL48575.1"/>
    </source>
</evidence>
<dbReference type="PANTHER" id="PTHR34984:SF1">
    <property type="entry name" value="CARBON STORAGE REGULATOR"/>
    <property type="match status" value="1"/>
</dbReference>
<protein>
    <recommendedName>
        <fullName evidence="5">Translational regulator CsrA</fullName>
    </recommendedName>
</protein>
<comment type="caution">
    <text evidence="6">The sequence shown here is derived from an EMBL/GenBank/DDBJ whole genome shotgun (WGS) entry which is preliminary data.</text>
</comment>
<dbReference type="GO" id="GO:0044781">
    <property type="term" value="P:bacterial-type flagellum organization"/>
    <property type="evidence" value="ECO:0007669"/>
    <property type="project" value="UniProtKB-KW"/>
</dbReference>
<dbReference type="Gene3D" id="2.60.40.4380">
    <property type="entry name" value="Translational regulator CsrA"/>
    <property type="match status" value="1"/>
</dbReference>
<dbReference type="NCBIfam" id="NF002469">
    <property type="entry name" value="PRK01712.1"/>
    <property type="match status" value="1"/>
</dbReference>
<accession>A0A2P8HQT4</accession>
<dbReference type="NCBIfam" id="TIGR00202">
    <property type="entry name" value="csrA"/>
    <property type="match status" value="1"/>
</dbReference>
<dbReference type="GO" id="GO:0048027">
    <property type="term" value="F:mRNA 5'-UTR binding"/>
    <property type="evidence" value="ECO:0007669"/>
    <property type="project" value="UniProtKB-UniRule"/>
</dbReference>
<comment type="subunit">
    <text evidence="5">Homodimer; the beta-strands of each monomer intercalate to form a hydrophobic core, while the alpha-helices form wings that extend away from the core.</text>
</comment>
<dbReference type="GO" id="GO:1902208">
    <property type="term" value="P:regulation of bacterial-type flagellum assembly"/>
    <property type="evidence" value="ECO:0007669"/>
    <property type="project" value="UniProtKB-UniRule"/>
</dbReference>
<evidence type="ECO:0000256" key="5">
    <source>
        <dbReference type="HAMAP-Rule" id="MF_00167"/>
    </source>
</evidence>
<keyword evidence="2 5" id="KW-0678">Repressor</keyword>
<evidence type="ECO:0000256" key="3">
    <source>
        <dbReference type="ARBA" id="ARBA00022845"/>
    </source>
</evidence>
<dbReference type="GO" id="GO:0006402">
    <property type="term" value="P:mRNA catabolic process"/>
    <property type="evidence" value="ECO:0007669"/>
    <property type="project" value="InterPro"/>
</dbReference>
<name>A0A2P8HQT4_9BACI</name>
<dbReference type="RefSeq" id="WP_106588141.1">
    <property type="nucleotide sequence ID" value="NZ_PYAV01000004.1"/>
</dbReference>